<sequence length="403" mass="44993">MLAPAVSLACALLLAQPGNEAPVLQPPTTPLPVQAWHAPTVCLRLPPTKDVPSGEWRAQCDDTAQVCRVSPLRELDAEGVETDRLQARVTTCSIPFDEETAERVKGYRMEPARAAAPPGWYRDERGRVMQFNFDLNRRVWLGGAWAPLWHDGQVQGRMRADFGIAVEAPSHRGKRLHRLRFLETELHLGVPSLDLTAARYDFSVERDDPLFRVTTFFGKPRRHDLHLNLGLWMETLRVEELERGGEVGRFLTWGTIHATVDLWHSKDLVSYVRVRAGPSFERDAANGFNTFVPGAALEADLTVDRDGFHHLRLGVEAEKVLLAPAVAGRPLRPERLRLQAGYEVIILAINDQPLSLLVDGRGVKRGDIAGVPEQWEWSASAGLRFSLWAPARRSAPMATSVKE</sequence>
<protein>
    <submittedName>
        <fullName evidence="2">Uncharacterized protein</fullName>
    </submittedName>
</protein>
<feature type="signal peptide" evidence="1">
    <location>
        <begin position="1"/>
        <end position="20"/>
    </location>
</feature>
<dbReference type="RefSeq" id="WP_090490176.1">
    <property type="nucleotide sequence ID" value="NZ_BJVY01000015.1"/>
</dbReference>
<proteinExistence type="predicted"/>
<reference evidence="2 5" key="2">
    <citation type="submission" date="2019-07" db="EMBL/GenBank/DDBJ databases">
        <title>Whole genome shotgun sequence of Myxococcus virescens NBRC 100334.</title>
        <authorList>
            <person name="Hosoyama A."/>
            <person name="Uohara A."/>
            <person name="Ohji S."/>
            <person name="Ichikawa N."/>
        </authorList>
    </citation>
    <scope>NUCLEOTIDE SEQUENCE [LARGE SCALE GENOMIC DNA]</scope>
    <source>
        <strain evidence="2 5">NBRC 100334</strain>
    </source>
</reference>
<dbReference type="Proteomes" id="UP000321224">
    <property type="component" value="Unassembled WGS sequence"/>
</dbReference>
<feature type="chain" id="PRO_5022916140" evidence="1">
    <location>
        <begin position="21"/>
        <end position="403"/>
    </location>
</feature>
<dbReference type="EMBL" id="BJVY01000015">
    <property type="protein sequence ID" value="GEL71264.1"/>
    <property type="molecule type" value="Genomic_DNA"/>
</dbReference>
<evidence type="ECO:0000313" key="3">
    <source>
        <dbReference type="EMBL" id="SDE10700.1"/>
    </source>
</evidence>
<name>A0A511HCW4_9BACT</name>
<comment type="caution">
    <text evidence="2">The sequence shown here is derived from an EMBL/GenBank/DDBJ whole genome shotgun (WGS) entry which is preliminary data.</text>
</comment>
<accession>A0A511HCW4</accession>
<keyword evidence="4" id="KW-1185">Reference proteome</keyword>
<keyword evidence="1" id="KW-0732">Signal</keyword>
<dbReference type="AlphaFoldDB" id="A0A511HCW4"/>
<evidence type="ECO:0000256" key="1">
    <source>
        <dbReference type="SAM" id="SignalP"/>
    </source>
</evidence>
<dbReference type="EMBL" id="FNAJ01000004">
    <property type="protein sequence ID" value="SDE10700.1"/>
    <property type="molecule type" value="Genomic_DNA"/>
</dbReference>
<dbReference type="Proteomes" id="UP000198717">
    <property type="component" value="Unassembled WGS sequence"/>
</dbReference>
<organism evidence="2 5">
    <name type="scientific">Myxococcus virescens</name>
    <dbReference type="NCBI Taxonomy" id="83456"/>
    <lineage>
        <taxon>Bacteria</taxon>
        <taxon>Pseudomonadati</taxon>
        <taxon>Myxococcota</taxon>
        <taxon>Myxococcia</taxon>
        <taxon>Myxococcales</taxon>
        <taxon>Cystobacterineae</taxon>
        <taxon>Myxococcaceae</taxon>
        <taxon>Myxococcus</taxon>
    </lineage>
</organism>
<evidence type="ECO:0000313" key="2">
    <source>
        <dbReference type="EMBL" id="GEL71264.1"/>
    </source>
</evidence>
<evidence type="ECO:0000313" key="5">
    <source>
        <dbReference type="Proteomes" id="UP000321224"/>
    </source>
</evidence>
<gene>
    <name evidence="2" type="ORF">MVI01_30480</name>
    <name evidence="3" type="ORF">SAMN04488504_104236</name>
</gene>
<evidence type="ECO:0000313" key="4">
    <source>
        <dbReference type="Proteomes" id="UP000198717"/>
    </source>
</evidence>
<reference evidence="3 4" key="1">
    <citation type="submission" date="2016-10" db="EMBL/GenBank/DDBJ databases">
        <authorList>
            <person name="Varghese N."/>
            <person name="Submissions S."/>
        </authorList>
    </citation>
    <scope>NUCLEOTIDE SEQUENCE [LARGE SCALE GENOMIC DNA]</scope>
    <source>
        <strain evidence="3 4">DSM 2260</strain>
    </source>
</reference>